<keyword evidence="3" id="KW-1185">Reference proteome</keyword>
<dbReference type="AlphaFoldDB" id="A0A172Y541"/>
<dbReference type="Proteomes" id="UP000077603">
    <property type="component" value="Chromosome"/>
</dbReference>
<dbReference type="KEGG" id="bne:DA69_06080"/>
<evidence type="ECO:0000313" key="3">
    <source>
        <dbReference type="Proteomes" id="UP000077603"/>
    </source>
</evidence>
<feature type="compositionally biased region" description="Basic and acidic residues" evidence="1">
    <location>
        <begin position="210"/>
        <end position="224"/>
    </location>
</feature>
<evidence type="ECO:0000256" key="1">
    <source>
        <dbReference type="SAM" id="MobiDB-lite"/>
    </source>
</evidence>
<gene>
    <name evidence="2" type="ORF">DA69_06080</name>
</gene>
<name>A0A172Y541_9CAUL</name>
<sequence length="241" mass="25532">MTTVPVTAPLVAVPAIVELAIVPIPVPTWTIRPVRAIDVRAAGAVPVRTVRAVGVWTIRTVPVGPIGTVGTRRPRSIRTVRSFRPLRTVRTIGAARLVRLIPVGTVGTLGPLSFWTIRAVGPLMIRALARGAFAFGPLRARAVRRLGARLIGTRLHALARGFVTLARPHGHIAAIALRRGAAFRAAGTVLAGLGAFRALLGQGRQGGCGGHEEGGNRREHEKRTFHGQSPRTPRLGGLNGK</sequence>
<organism evidence="2 3">
    <name type="scientific">Brevundimonas naejangsanensis</name>
    <dbReference type="NCBI Taxonomy" id="588932"/>
    <lineage>
        <taxon>Bacteria</taxon>
        <taxon>Pseudomonadati</taxon>
        <taxon>Pseudomonadota</taxon>
        <taxon>Alphaproteobacteria</taxon>
        <taxon>Caulobacterales</taxon>
        <taxon>Caulobacteraceae</taxon>
        <taxon>Brevundimonas</taxon>
    </lineage>
</organism>
<proteinExistence type="predicted"/>
<dbReference type="EMBL" id="CP015614">
    <property type="protein sequence ID" value="ANF54344.1"/>
    <property type="molecule type" value="Genomic_DNA"/>
</dbReference>
<evidence type="ECO:0000313" key="2">
    <source>
        <dbReference type="EMBL" id="ANF54344.1"/>
    </source>
</evidence>
<feature type="region of interest" description="Disordered" evidence="1">
    <location>
        <begin position="206"/>
        <end position="241"/>
    </location>
</feature>
<reference evidence="2 3" key="1">
    <citation type="journal article" date="2014" name="Genome Announc.">
        <title>Genome Sequence of a Promising Hydrogen-Producing Facultative Anaerobic Bacterium, Brevundimonas naejangsanensis Strain B1.</title>
        <authorList>
            <person name="Su H."/>
            <person name="Zhang T."/>
            <person name="Bao M."/>
            <person name="Jiang Y."/>
            <person name="Wang Y."/>
            <person name="Tan T."/>
        </authorList>
    </citation>
    <scope>NUCLEOTIDE SEQUENCE [LARGE SCALE GENOMIC DNA]</scope>
    <source>
        <strain evidence="2 3">B1</strain>
    </source>
</reference>
<accession>A0A172Y541</accession>
<protein>
    <submittedName>
        <fullName evidence="2">Uncharacterized protein</fullName>
    </submittedName>
</protein>